<feature type="compositionally biased region" description="Low complexity" evidence="1">
    <location>
        <begin position="14"/>
        <end position="31"/>
    </location>
</feature>
<accession>A0A8E2AQB3</accession>
<keyword evidence="3" id="KW-1185">Reference proteome</keyword>
<feature type="region of interest" description="Disordered" evidence="1">
    <location>
        <begin position="75"/>
        <end position="240"/>
    </location>
</feature>
<dbReference type="AlphaFoldDB" id="A0A8E2AQB3"/>
<feature type="compositionally biased region" description="Basic and acidic residues" evidence="1">
    <location>
        <begin position="160"/>
        <end position="176"/>
    </location>
</feature>
<feature type="compositionally biased region" description="Polar residues" evidence="1">
    <location>
        <begin position="178"/>
        <end position="187"/>
    </location>
</feature>
<evidence type="ECO:0000313" key="3">
    <source>
        <dbReference type="Proteomes" id="UP000250043"/>
    </source>
</evidence>
<organism evidence="2 3">
    <name type="scientific">Obba rivulosa</name>
    <dbReference type="NCBI Taxonomy" id="1052685"/>
    <lineage>
        <taxon>Eukaryota</taxon>
        <taxon>Fungi</taxon>
        <taxon>Dikarya</taxon>
        <taxon>Basidiomycota</taxon>
        <taxon>Agaricomycotina</taxon>
        <taxon>Agaricomycetes</taxon>
        <taxon>Polyporales</taxon>
        <taxon>Gelatoporiaceae</taxon>
        <taxon>Obba</taxon>
    </lineage>
</organism>
<evidence type="ECO:0000313" key="2">
    <source>
        <dbReference type="EMBL" id="OCH88671.1"/>
    </source>
</evidence>
<feature type="region of interest" description="Disordered" evidence="1">
    <location>
        <begin position="14"/>
        <end position="34"/>
    </location>
</feature>
<reference evidence="2 3" key="1">
    <citation type="submission" date="2016-07" db="EMBL/GenBank/DDBJ databases">
        <title>Draft genome of the white-rot fungus Obba rivulosa 3A-2.</title>
        <authorList>
            <consortium name="DOE Joint Genome Institute"/>
            <person name="Miettinen O."/>
            <person name="Riley R."/>
            <person name="Acob R."/>
            <person name="Barry K."/>
            <person name="Cullen D."/>
            <person name="De Vries R."/>
            <person name="Hainaut M."/>
            <person name="Hatakka A."/>
            <person name="Henrissat B."/>
            <person name="Hilden K."/>
            <person name="Kuo R."/>
            <person name="Labutti K."/>
            <person name="Lipzen A."/>
            <person name="Makela M.R."/>
            <person name="Sandor L."/>
            <person name="Spatafora J.W."/>
            <person name="Grigoriev I.V."/>
            <person name="Hibbett D.S."/>
        </authorList>
    </citation>
    <scope>NUCLEOTIDE SEQUENCE [LARGE SCALE GENOMIC DNA]</scope>
    <source>
        <strain evidence="2 3">3A-2</strain>
    </source>
</reference>
<sequence length="240" mass="25407">MASRLGRRFLSQVARPGARAAGRNAGATGRRSMSTQTVDYKQFYQGDDKPWIFGSLLFFGSLALYISTGSGKEVAHDKSLGADHSHSITSHGKEEVGQESPEHTGDVKHTDEATAESPSDSEPSNEDTVKEVGAVSDSEGQTVPAEEVKASMHQAFSVDSPKDAQEKEEAEAKKSQSTEGASSQTSEAETKPDQSEKPGGAHTGTLQSEEDSGPTKVQDAREHATSGQAPKQASEEAKSD</sequence>
<dbReference type="EMBL" id="KV722446">
    <property type="protein sequence ID" value="OCH88671.1"/>
    <property type="molecule type" value="Genomic_DNA"/>
</dbReference>
<dbReference type="OrthoDB" id="4590707at2759"/>
<protein>
    <submittedName>
        <fullName evidence="2">Uncharacterized protein</fullName>
    </submittedName>
</protein>
<dbReference type="Proteomes" id="UP000250043">
    <property type="component" value="Unassembled WGS sequence"/>
</dbReference>
<proteinExistence type="predicted"/>
<evidence type="ECO:0000256" key="1">
    <source>
        <dbReference type="SAM" id="MobiDB-lite"/>
    </source>
</evidence>
<feature type="compositionally biased region" description="Basic and acidic residues" evidence="1">
    <location>
        <begin position="75"/>
        <end position="112"/>
    </location>
</feature>
<name>A0A8E2AQB3_9APHY</name>
<gene>
    <name evidence="2" type="ORF">OBBRIDRAFT_836398</name>
</gene>